<protein>
    <submittedName>
        <fullName evidence="3">Lipase/Acylhydrolase</fullName>
    </submittedName>
</protein>
<dbReference type="OrthoDB" id="252349at2"/>
<dbReference type="EMBL" id="ARZA01000139">
    <property type="protein sequence ID" value="EOD00591.1"/>
    <property type="molecule type" value="Genomic_DNA"/>
</dbReference>
<gene>
    <name evidence="3" type="ORF">L21TH_1352</name>
</gene>
<evidence type="ECO:0000259" key="2">
    <source>
        <dbReference type="Pfam" id="PF13472"/>
    </source>
</evidence>
<feature type="domain" description="SGNH hydrolase-type esterase" evidence="2">
    <location>
        <begin position="66"/>
        <end position="254"/>
    </location>
</feature>
<keyword evidence="3" id="KW-0378">Hydrolase</keyword>
<dbReference type="SUPFAM" id="SSF52266">
    <property type="entry name" value="SGNH hydrolase"/>
    <property type="match status" value="1"/>
</dbReference>
<dbReference type="InterPro" id="IPR051532">
    <property type="entry name" value="Ester_Hydrolysis_Enzymes"/>
</dbReference>
<name>R1CPK0_9FIRM</name>
<accession>R1CPK0</accession>
<dbReference type="Gene3D" id="3.40.50.1110">
    <property type="entry name" value="SGNH hydrolase"/>
    <property type="match status" value="1"/>
</dbReference>
<evidence type="ECO:0000313" key="3">
    <source>
        <dbReference type="EMBL" id="EOD00591.1"/>
    </source>
</evidence>
<evidence type="ECO:0000313" key="4">
    <source>
        <dbReference type="Proteomes" id="UP000013378"/>
    </source>
</evidence>
<reference evidence="3 4" key="1">
    <citation type="journal article" date="2015" name="Geomicrobiol. J.">
        <title>Caldisalinibacter kiritimatiensis gen. nov., sp. nov., a moderately thermohalophilic thiosulfate-reducing bacterium from a hypersaline microbial mat.</title>
        <authorList>
            <person name="Ben Hania W."/>
            <person name="Joseph M."/>
            <person name="Fiebig A."/>
            <person name="Bunk B."/>
            <person name="Klenk H.-P."/>
            <person name="Fardeau M.-L."/>
            <person name="Spring S."/>
        </authorList>
    </citation>
    <scope>NUCLEOTIDE SEQUENCE [LARGE SCALE GENOMIC DNA]</scope>
    <source>
        <strain evidence="3 4">L21-TH-D2</strain>
    </source>
</reference>
<dbReference type="Pfam" id="PF13472">
    <property type="entry name" value="Lipase_GDSL_2"/>
    <property type="match status" value="1"/>
</dbReference>
<keyword evidence="1" id="KW-1133">Transmembrane helix</keyword>
<keyword evidence="1" id="KW-0472">Membrane</keyword>
<comment type="caution">
    <text evidence="3">The sequence shown here is derived from an EMBL/GenBank/DDBJ whole genome shotgun (WGS) entry which is preliminary data.</text>
</comment>
<sequence length="270" mass="30874">MQKIWYGILFIFIISISIFSYGIKSSLIITESWPRDKITNSKEQPYSLTEDTIKVIQNKDQISILVLGDSLARGTGDETGYGFTGHFANYLEQNTNKKVNVIKAAINGQLSSELLSQINQQNVSQLVKNSDVIIISTGGNDILKNFHSVESINETLFYEVEDRYLKNLTSILNNINSINPNAYMIFLGLYNPLDLNKIKKQHLNLLLEWNYKTKLLVESYQNSTFIPSYDLFKYNRDKYISIDDIHPNSKGYKAIADRIIKIIGNILTKK</sequence>
<dbReference type="RefSeq" id="WP_006312385.1">
    <property type="nucleotide sequence ID" value="NZ_ARZA01000139.1"/>
</dbReference>
<proteinExistence type="predicted"/>
<dbReference type="eggNOG" id="COG2755">
    <property type="taxonomic scope" value="Bacteria"/>
</dbReference>
<dbReference type="InterPro" id="IPR036514">
    <property type="entry name" value="SGNH_hydro_sf"/>
</dbReference>
<organism evidence="3 4">
    <name type="scientific">Caldisalinibacter kiritimatiensis</name>
    <dbReference type="NCBI Taxonomy" id="1304284"/>
    <lineage>
        <taxon>Bacteria</taxon>
        <taxon>Bacillati</taxon>
        <taxon>Bacillota</taxon>
        <taxon>Tissierellia</taxon>
        <taxon>Tissierellales</taxon>
        <taxon>Thermohalobacteraceae</taxon>
        <taxon>Caldisalinibacter</taxon>
    </lineage>
</organism>
<keyword evidence="4" id="KW-1185">Reference proteome</keyword>
<dbReference type="AlphaFoldDB" id="R1CPK0"/>
<dbReference type="InterPro" id="IPR013830">
    <property type="entry name" value="SGNH_hydro"/>
</dbReference>
<feature type="transmembrane region" description="Helical" evidence="1">
    <location>
        <begin position="6"/>
        <end position="23"/>
    </location>
</feature>
<keyword evidence="1" id="KW-0812">Transmembrane</keyword>
<dbReference type="Proteomes" id="UP000013378">
    <property type="component" value="Unassembled WGS sequence"/>
</dbReference>
<dbReference type="STRING" id="1304284.L21TH_1352"/>
<evidence type="ECO:0000256" key="1">
    <source>
        <dbReference type="SAM" id="Phobius"/>
    </source>
</evidence>
<dbReference type="GO" id="GO:0004622">
    <property type="term" value="F:phosphatidylcholine lysophospholipase activity"/>
    <property type="evidence" value="ECO:0007669"/>
    <property type="project" value="TreeGrafter"/>
</dbReference>
<dbReference type="PANTHER" id="PTHR30383">
    <property type="entry name" value="THIOESTERASE 1/PROTEASE 1/LYSOPHOSPHOLIPASE L1"/>
    <property type="match status" value="1"/>
</dbReference>
<dbReference type="PANTHER" id="PTHR30383:SF27">
    <property type="entry name" value="SPORE GERMINATION LIPASE LIPC"/>
    <property type="match status" value="1"/>
</dbReference>